<evidence type="ECO:0000256" key="1">
    <source>
        <dbReference type="ARBA" id="ARBA00022723"/>
    </source>
</evidence>
<dbReference type="CDD" id="cd21965">
    <property type="entry name" value="Zn-C2H2_CALCOCO1_TAX1BP1_like"/>
    <property type="match status" value="1"/>
</dbReference>
<evidence type="ECO:0000256" key="6">
    <source>
        <dbReference type="SAM" id="MobiDB-lite"/>
    </source>
</evidence>
<proteinExistence type="predicted"/>
<gene>
    <name evidence="8" type="ORF">R5R35_001748</name>
</gene>
<keyword evidence="3" id="KW-0862">Zinc</keyword>
<dbReference type="EMBL" id="JAZDUA010000028">
    <property type="protein sequence ID" value="KAK7872187.1"/>
    <property type="molecule type" value="Genomic_DNA"/>
</dbReference>
<evidence type="ECO:0000256" key="4">
    <source>
        <dbReference type="ARBA" id="ARBA00023054"/>
    </source>
</evidence>
<evidence type="ECO:0000313" key="9">
    <source>
        <dbReference type="Proteomes" id="UP001378592"/>
    </source>
</evidence>
<keyword evidence="2" id="KW-0863">Zinc-finger</keyword>
<evidence type="ECO:0000259" key="7">
    <source>
        <dbReference type="Pfam" id="PF18112"/>
    </source>
</evidence>
<dbReference type="Proteomes" id="UP001378592">
    <property type="component" value="Unassembled WGS sequence"/>
</dbReference>
<feature type="compositionally biased region" description="Basic and acidic residues" evidence="6">
    <location>
        <begin position="145"/>
        <end position="164"/>
    </location>
</feature>
<dbReference type="AlphaFoldDB" id="A0AAN9ZF03"/>
<evidence type="ECO:0000313" key="8">
    <source>
        <dbReference type="EMBL" id="KAK7872187.1"/>
    </source>
</evidence>
<dbReference type="Gene3D" id="6.20.250.40">
    <property type="match status" value="1"/>
</dbReference>
<dbReference type="Pfam" id="PF18112">
    <property type="entry name" value="Zn-C2H2_12"/>
    <property type="match status" value="1"/>
</dbReference>
<keyword evidence="4 5" id="KW-0175">Coiled coil</keyword>
<feature type="region of interest" description="Disordered" evidence="6">
    <location>
        <begin position="336"/>
        <end position="369"/>
    </location>
</feature>
<name>A0AAN9ZF03_9ORTH</name>
<feature type="coiled-coil region" evidence="5">
    <location>
        <begin position="241"/>
        <end position="278"/>
    </location>
</feature>
<organism evidence="8 9">
    <name type="scientific">Gryllus longicercus</name>
    <dbReference type="NCBI Taxonomy" id="2509291"/>
    <lineage>
        <taxon>Eukaryota</taxon>
        <taxon>Metazoa</taxon>
        <taxon>Ecdysozoa</taxon>
        <taxon>Arthropoda</taxon>
        <taxon>Hexapoda</taxon>
        <taxon>Insecta</taxon>
        <taxon>Pterygota</taxon>
        <taxon>Neoptera</taxon>
        <taxon>Polyneoptera</taxon>
        <taxon>Orthoptera</taxon>
        <taxon>Ensifera</taxon>
        <taxon>Gryllidea</taxon>
        <taxon>Grylloidea</taxon>
        <taxon>Gryllidae</taxon>
        <taxon>Gryllinae</taxon>
        <taxon>Gryllus</taxon>
    </lineage>
</organism>
<evidence type="ECO:0000256" key="3">
    <source>
        <dbReference type="ARBA" id="ARBA00022833"/>
    </source>
</evidence>
<keyword evidence="9" id="KW-1185">Reference proteome</keyword>
<keyword evidence="1" id="KW-0479">Metal-binding</keyword>
<reference evidence="8 9" key="1">
    <citation type="submission" date="2024-03" db="EMBL/GenBank/DDBJ databases">
        <title>The genome assembly and annotation of the cricket Gryllus longicercus Weissman &amp; Gray.</title>
        <authorList>
            <person name="Szrajer S."/>
            <person name="Gray D."/>
            <person name="Ylla G."/>
        </authorList>
    </citation>
    <scope>NUCLEOTIDE SEQUENCE [LARGE SCALE GENOMIC DNA]</scope>
    <source>
        <strain evidence="8">DAG 2021-001</strain>
        <tissue evidence="8">Whole body minus gut</tissue>
    </source>
</reference>
<comment type="caution">
    <text evidence="8">The sequence shown here is derived from an EMBL/GenBank/DDBJ whole genome shotgun (WGS) entry which is preliminary data.</text>
</comment>
<feature type="region of interest" description="Disordered" evidence="6">
    <location>
        <begin position="145"/>
        <end position="180"/>
    </location>
</feature>
<sequence length="426" mass="47657">MSVVNKKEDLSQTAGEPRVPEISFGSHFALQVALQTMKERCQQLQQRLIAVEGENLSLRVELEKTNVKLTGSDKQEDDGNASDELHQQVAQLQRQKSQLTHHIFMVANENKQLWSRLSRLTQANRSLGSHLSRINDTLSQRSIKCKDSLDGDQDERNGSGHFSKENGQINGNSLDGEDMKEESLEEISLKLIKSFRQEKIELEEQYAQMVEIQEGCPPLELDFAVFEADSPVADSEDDTVLDEVQEIVERLRSLQAALQEQRAQLRSSLSHLETIKNEGRMCPRCRGLGPAVLNGSKTAHAELLDVEMEGAPAWAAPALPSSHDVQRQLQCVAEPPLSELPTPSSFKRGSGPRRLSERAASFHASSNPASTPIEQWMCPLCSKVYPKSVEFEEFQQHVMSHFADEDPEPESIINNFEVVPKNLDAL</sequence>
<protein>
    <recommendedName>
        <fullName evidence="7">UBZ1-type domain-containing protein</fullName>
    </recommendedName>
</protein>
<feature type="compositionally biased region" description="Low complexity" evidence="6">
    <location>
        <begin position="336"/>
        <end position="345"/>
    </location>
</feature>
<accession>A0AAN9ZF03</accession>
<dbReference type="InterPro" id="IPR041641">
    <property type="entry name" value="CALCOCO1/2_Zn_UBZ1"/>
</dbReference>
<evidence type="ECO:0000256" key="5">
    <source>
        <dbReference type="SAM" id="Coils"/>
    </source>
</evidence>
<feature type="domain" description="UBZ1-type" evidence="7">
    <location>
        <begin position="378"/>
        <end position="402"/>
    </location>
</feature>
<evidence type="ECO:0000256" key="2">
    <source>
        <dbReference type="ARBA" id="ARBA00022771"/>
    </source>
</evidence>
<dbReference type="GO" id="GO:0008270">
    <property type="term" value="F:zinc ion binding"/>
    <property type="evidence" value="ECO:0007669"/>
    <property type="project" value="UniProtKB-KW"/>
</dbReference>